<evidence type="ECO:0000256" key="3">
    <source>
        <dbReference type="ARBA" id="ARBA00022989"/>
    </source>
</evidence>
<feature type="transmembrane region" description="Helical" evidence="6">
    <location>
        <begin position="448"/>
        <end position="469"/>
    </location>
</feature>
<feature type="transmembrane region" description="Helical" evidence="6">
    <location>
        <begin position="230"/>
        <end position="253"/>
    </location>
</feature>
<name>A0A8T8WV06_ASPJA</name>
<feature type="compositionally biased region" description="Low complexity" evidence="5">
    <location>
        <begin position="1"/>
        <end position="14"/>
    </location>
</feature>
<evidence type="ECO:0000313" key="9">
    <source>
        <dbReference type="Proteomes" id="UP000249497"/>
    </source>
</evidence>
<feature type="transmembrane region" description="Helical" evidence="6">
    <location>
        <begin position="333"/>
        <end position="355"/>
    </location>
</feature>
<dbReference type="RefSeq" id="XP_025525378.1">
    <property type="nucleotide sequence ID" value="XM_025666324.1"/>
</dbReference>
<feature type="transmembrane region" description="Helical" evidence="6">
    <location>
        <begin position="375"/>
        <end position="396"/>
    </location>
</feature>
<feature type="transmembrane region" description="Helical" evidence="6">
    <location>
        <begin position="481"/>
        <end position="504"/>
    </location>
</feature>
<feature type="domain" description="Major facilitator superfamily (MFS) profile" evidence="7">
    <location>
        <begin position="107"/>
        <end position="547"/>
    </location>
</feature>
<dbReference type="GeneID" id="37170016"/>
<dbReference type="SUPFAM" id="SSF103473">
    <property type="entry name" value="MFS general substrate transporter"/>
    <property type="match status" value="1"/>
</dbReference>
<evidence type="ECO:0000256" key="6">
    <source>
        <dbReference type="SAM" id="Phobius"/>
    </source>
</evidence>
<dbReference type="FunFam" id="1.20.1250.20:FF:000011">
    <property type="entry name" value="MFS multidrug transporter, putative"/>
    <property type="match status" value="1"/>
</dbReference>
<keyword evidence="3 6" id="KW-1133">Transmembrane helix</keyword>
<dbReference type="InterPro" id="IPR011701">
    <property type="entry name" value="MFS"/>
</dbReference>
<evidence type="ECO:0000256" key="2">
    <source>
        <dbReference type="ARBA" id="ARBA00022692"/>
    </source>
</evidence>
<evidence type="ECO:0000313" key="8">
    <source>
        <dbReference type="EMBL" id="RAH79484.1"/>
    </source>
</evidence>
<feature type="transmembrane region" description="Helical" evidence="6">
    <location>
        <begin position="173"/>
        <end position="190"/>
    </location>
</feature>
<feature type="transmembrane region" description="Helical" evidence="6">
    <location>
        <begin position="202"/>
        <end position="223"/>
    </location>
</feature>
<dbReference type="CDD" id="cd17323">
    <property type="entry name" value="MFS_Tpo1_MDR_like"/>
    <property type="match status" value="1"/>
</dbReference>
<feature type="region of interest" description="Disordered" evidence="5">
    <location>
        <begin position="1"/>
        <end position="61"/>
    </location>
</feature>
<dbReference type="AlphaFoldDB" id="A0A8T8WV06"/>
<feature type="transmembrane region" description="Helical" evidence="6">
    <location>
        <begin position="510"/>
        <end position="532"/>
    </location>
</feature>
<evidence type="ECO:0000256" key="4">
    <source>
        <dbReference type="ARBA" id="ARBA00023136"/>
    </source>
</evidence>
<dbReference type="EMBL" id="KZ824814">
    <property type="protein sequence ID" value="RAH79484.1"/>
    <property type="molecule type" value="Genomic_DNA"/>
</dbReference>
<proteinExistence type="predicted"/>
<protein>
    <submittedName>
        <fullName evidence="8">MFS multidrug transporter</fullName>
    </submittedName>
</protein>
<reference evidence="8 9" key="1">
    <citation type="submission" date="2018-02" db="EMBL/GenBank/DDBJ databases">
        <title>The genomes of Aspergillus section Nigri reveals drivers in fungal speciation.</title>
        <authorList>
            <consortium name="DOE Joint Genome Institute"/>
            <person name="Vesth T.C."/>
            <person name="Nybo J."/>
            <person name="Theobald S."/>
            <person name="Brandl J."/>
            <person name="Frisvad J.C."/>
            <person name="Nielsen K.F."/>
            <person name="Lyhne E.K."/>
            <person name="Kogle M.E."/>
            <person name="Kuo A."/>
            <person name="Riley R."/>
            <person name="Clum A."/>
            <person name="Nolan M."/>
            <person name="Lipzen A."/>
            <person name="Salamov A."/>
            <person name="Henrissat B."/>
            <person name="Wiebenga A."/>
            <person name="De vries R.P."/>
            <person name="Grigoriev I.V."/>
            <person name="Mortensen U.H."/>
            <person name="Andersen M.R."/>
            <person name="Baker S.E."/>
        </authorList>
    </citation>
    <scope>NUCLEOTIDE SEQUENCE [LARGE SCALE GENOMIC DNA]</scope>
    <source>
        <strain evidence="8 9">CBS 114.51</strain>
    </source>
</reference>
<feature type="transmembrane region" description="Helical" evidence="6">
    <location>
        <begin position="142"/>
        <end position="161"/>
    </location>
</feature>
<dbReference type="GO" id="GO:0022857">
    <property type="term" value="F:transmembrane transporter activity"/>
    <property type="evidence" value="ECO:0007669"/>
    <property type="project" value="InterPro"/>
</dbReference>
<dbReference type="InterPro" id="IPR036259">
    <property type="entry name" value="MFS_trans_sf"/>
</dbReference>
<sequence length="547" mass="60148">MVERTATAPAHAPAPTYPPSPSPERSEHRPSHSSASSTVVHDDVEKQNVEPSAEAGKDPNIVDWDGPDDPVCYCLVVSNFSGVLERVLTNRIQEYPPNWSELRKWTITIILGLMTVSVTFASSVFSAAAAVTAEQFGVSEEVMILGTSLFVLGYSFGPLAFGPLSELYGRKAPLFVGFFIFAIFQIPVAVAQNLQTIFVCRFLGGLFASAPLAIVGGMLADFFDPVERGIAMAVFAGSTFVGPVAGPIVGGFITMSHLGWRWTEYITAIMAFFFGGVGFLMVPETFAPVLLQRRARRRRHETRNWALHARAEEEPVDLRSIAHRYLVRPIHMLFLEPILLLITLYMGFIYGFLYLCFEAYPIAFQEMRGWNEGVGALPFVAVTCGVLVGCGIIITFTKTRFQAVLRRKGHIVPEERLIPMMIGGVLLPAGMFWFGWTSNPSISWVPQAISGGFLGAGILLIFMQGLNYIIDCYGVNSNSAIAANCFFRSGLGAGFPMFALPMFHNLGVNWAMTLLGCLTAILFPVPILFYIFGKRIRSWSRFSPSEA</sequence>
<keyword evidence="2 6" id="KW-0812">Transmembrane</keyword>
<keyword evidence="4 6" id="KW-0472">Membrane</keyword>
<keyword evidence="9" id="KW-1185">Reference proteome</keyword>
<dbReference type="PANTHER" id="PTHR23502:SF47">
    <property type="entry name" value="MAJOR FACILITATOR SUPERFAMILY (MFS) PROFILE DOMAIN-CONTAINING PROTEIN-RELATED"/>
    <property type="match status" value="1"/>
</dbReference>
<gene>
    <name evidence="8" type="ORF">BO86DRAFT_152405</name>
</gene>
<dbReference type="OrthoDB" id="446368at2759"/>
<dbReference type="Pfam" id="PF07690">
    <property type="entry name" value="MFS_1"/>
    <property type="match status" value="1"/>
</dbReference>
<feature type="transmembrane region" description="Helical" evidence="6">
    <location>
        <begin position="105"/>
        <end position="130"/>
    </location>
</feature>
<evidence type="ECO:0000259" key="7">
    <source>
        <dbReference type="PROSITE" id="PS50850"/>
    </source>
</evidence>
<feature type="transmembrane region" description="Helical" evidence="6">
    <location>
        <begin position="417"/>
        <end position="436"/>
    </location>
</feature>
<evidence type="ECO:0000256" key="1">
    <source>
        <dbReference type="ARBA" id="ARBA00004141"/>
    </source>
</evidence>
<feature type="transmembrane region" description="Helical" evidence="6">
    <location>
        <begin position="265"/>
        <end position="291"/>
    </location>
</feature>
<organism evidence="8 9">
    <name type="scientific">Aspergillus japonicus CBS 114.51</name>
    <dbReference type="NCBI Taxonomy" id="1448312"/>
    <lineage>
        <taxon>Eukaryota</taxon>
        <taxon>Fungi</taxon>
        <taxon>Dikarya</taxon>
        <taxon>Ascomycota</taxon>
        <taxon>Pezizomycotina</taxon>
        <taxon>Eurotiomycetes</taxon>
        <taxon>Eurotiomycetidae</taxon>
        <taxon>Eurotiales</taxon>
        <taxon>Aspergillaceae</taxon>
        <taxon>Aspergillus</taxon>
        <taxon>Aspergillus subgen. Circumdati</taxon>
    </lineage>
</organism>
<dbReference type="PROSITE" id="PS50850">
    <property type="entry name" value="MFS"/>
    <property type="match status" value="1"/>
</dbReference>
<accession>A0A8T8WV06</accession>
<evidence type="ECO:0000256" key="5">
    <source>
        <dbReference type="SAM" id="MobiDB-lite"/>
    </source>
</evidence>
<dbReference type="Gene3D" id="1.20.1250.20">
    <property type="entry name" value="MFS general substrate transporter like domains"/>
    <property type="match status" value="1"/>
</dbReference>
<dbReference type="Proteomes" id="UP000249497">
    <property type="component" value="Unassembled WGS sequence"/>
</dbReference>
<dbReference type="PANTHER" id="PTHR23502">
    <property type="entry name" value="MAJOR FACILITATOR SUPERFAMILY"/>
    <property type="match status" value="1"/>
</dbReference>
<dbReference type="InterPro" id="IPR020846">
    <property type="entry name" value="MFS_dom"/>
</dbReference>
<comment type="subcellular location">
    <subcellularLocation>
        <location evidence="1">Membrane</location>
        <topology evidence="1">Multi-pass membrane protein</topology>
    </subcellularLocation>
</comment>
<dbReference type="GO" id="GO:0005886">
    <property type="term" value="C:plasma membrane"/>
    <property type="evidence" value="ECO:0007669"/>
    <property type="project" value="TreeGrafter"/>
</dbReference>